<evidence type="ECO:0000256" key="1">
    <source>
        <dbReference type="SAM" id="MobiDB-lite"/>
    </source>
</evidence>
<name>A0A7D7LX50_9ACTN</name>
<accession>A0A7D7LX50</accession>
<feature type="domain" description="Mce/MlaD" evidence="3">
    <location>
        <begin position="40"/>
        <end position="114"/>
    </location>
</feature>
<keyword evidence="6" id="KW-1185">Reference proteome</keyword>
<feature type="domain" description="Mammalian cell entry C-terminal" evidence="4">
    <location>
        <begin position="129"/>
        <end position="291"/>
    </location>
</feature>
<dbReference type="PANTHER" id="PTHR33371">
    <property type="entry name" value="INTERMEMBRANE PHOSPHOLIPID TRANSPORT SYSTEM BINDING PROTEIN MLAD-RELATED"/>
    <property type="match status" value="1"/>
</dbReference>
<gene>
    <name evidence="5" type="ORF">H1R19_18665</name>
</gene>
<sequence length="481" mass="52058">MKITRFVRMQLMIFAIVTVIAMVVMALFYIRVPSMFGVGSYQVQLLLPTSGGLYQNANVSYRGVYIGKVDSVELTDTGVEATLTIEKGTDIPASSTASVRSVSAIGEQYVEFTPQPETADSGEDTAGFLQQGSTIESDQVPVEISSMLDQADRLLQQIGDTRLRSLMDEAFVAFNGTGEALQRLLDSMALFVGEANKNTDTTIELVEQAAPLLATQSRTADDIRSWTRDVTAFTDQLRANRPEIGDILRKGPSTASKSQELFESLGGSYPLLVSNLGTIAASQAVYLPNWKQILVIYPRLINSLITALNSGTNNFGPNVNFSLGFQDRPVCNIGFLPKEEWRWASEQNARELPPGMLCRVPHNSNIAVRGARNYPCAEFPGRRAPTPAECATGYKPEPGSVDPFQSGLPYGLKWQPASSGTVTPGTPKDFDAEPAVYATTYDPQSGNFIGPDGKTYNAGTGSDQQGQSSTWQKMISGTVAP</sequence>
<evidence type="ECO:0000259" key="3">
    <source>
        <dbReference type="Pfam" id="PF02470"/>
    </source>
</evidence>
<feature type="compositionally biased region" description="Polar residues" evidence="1">
    <location>
        <begin position="457"/>
        <end position="475"/>
    </location>
</feature>
<keyword evidence="2" id="KW-0472">Membrane</keyword>
<evidence type="ECO:0000313" key="5">
    <source>
        <dbReference type="EMBL" id="QMT00874.1"/>
    </source>
</evidence>
<dbReference type="InterPro" id="IPR003399">
    <property type="entry name" value="Mce/MlaD"/>
</dbReference>
<evidence type="ECO:0000259" key="4">
    <source>
        <dbReference type="Pfam" id="PF11887"/>
    </source>
</evidence>
<dbReference type="AlphaFoldDB" id="A0A7D7LX50"/>
<dbReference type="GO" id="GO:0005576">
    <property type="term" value="C:extracellular region"/>
    <property type="evidence" value="ECO:0007669"/>
    <property type="project" value="TreeGrafter"/>
</dbReference>
<dbReference type="Pfam" id="PF11887">
    <property type="entry name" value="Mce4_CUP1"/>
    <property type="match status" value="1"/>
</dbReference>
<evidence type="ECO:0000313" key="6">
    <source>
        <dbReference type="Proteomes" id="UP000515663"/>
    </source>
</evidence>
<keyword evidence="2" id="KW-1133">Transmembrane helix</keyword>
<evidence type="ECO:0000256" key="2">
    <source>
        <dbReference type="SAM" id="Phobius"/>
    </source>
</evidence>
<dbReference type="KEGG" id="gji:H1R19_18665"/>
<protein>
    <submittedName>
        <fullName evidence="5">MCE family protein</fullName>
    </submittedName>
</protein>
<dbReference type="InterPro" id="IPR024516">
    <property type="entry name" value="Mce_C"/>
</dbReference>
<proteinExistence type="predicted"/>
<reference evidence="6" key="1">
    <citation type="submission" date="2020-07" db="EMBL/GenBank/DDBJ databases">
        <title>novel species isolated from the respiratory tract of Marmot.</title>
        <authorList>
            <person name="Zhang G."/>
        </authorList>
    </citation>
    <scope>NUCLEOTIDE SEQUENCE [LARGE SCALE GENOMIC DNA]</scope>
    <source>
        <strain evidence="6">686</strain>
    </source>
</reference>
<dbReference type="RefSeq" id="WP_219849784.1">
    <property type="nucleotide sequence ID" value="NZ_CP059491.1"/>
</dbReference>
<organism evidence="5 6">
    <name type="scientific">Gordonia jinghuaiqii</name>
    <dbReference type="NCBI Taxonomy" id="2758710"/>
    <lineage>
        <taxon>Bacteria</taxon>
        <taxon>Bacillati</taxon>
        <taxon>Actinomycetota</taxon>
        <taxon>Actinomycetes</taxon>
        <taxon>Mycobacteriales</taxon>
        <taxon>Gordoniaceae</taxon>
        <taxon>Gordonia</taxon>
    </lineage>
</organism>
<dbReference type="EMBL" id="CP059491">
    <property type="protein sequence ID" value="QMT00874.1"/>
    <property type="molecule type" value="Genomic_DNA"/>
</dbReference>
<feature type="region of interest" description="Disordered" evidence="1">
    <location>
        <begin position="441"/>
        <end position="481"/>
    </location>
</feature>
<dbReference type="Proteomes" id="UP000515663">
    <property type="component" value="Chromosome"/>
</dbReference>
<dbReference type="Pfam" id="PF02470">
    <property type="entry name" value="MlaD"/>
    <property type="match status" value="1"/>
</dbReference>
<dbReference type="NCBIfam" id="TIGR00996">
    <property type="entry name" value="Mtu_fam_mce"/>
    <property type="match status" value="1"/>
</dbReference>
<keyword evidence="2" id="KW-0812">Transmembrane</keyword>
<dbReference type="InterPro" id="IPR005693">
    <property type="entry name" value="Mce"/>
</dbReference>
<feature type="transmembrane region" description="Helical" evidence="2">
    <location>
        <begin position="12"/>
        <end position="30"/>
    </location>
</feature>
<dbReference type="PANTHER" id="PTHR33371:SF16">
    <property type="entry name" value="MCE-FAMILY PROTEIN MCE3F"/>
    <property type="match status" value="1"/>
</dbReference>
<dbReference type="InterPro" id="IPR052336">
    <property type="entry name" value="MlaD_Phospholipid_Transporter"/>
</dbReference>